<evidence type="ECO:0000313" key="3">
    <source>
        <dbReference type="Proteomes" id="UP000014629"/>
    </source>
</evidence>
<keyword evidence="1" id="KW-0472">Membrane</keyword>
<reference evidence="2 3" key="1">
    <citation type="submission" date="2013-02" db="EMBL/GenBank/DDBJ databases">
        <title>Draft Genome Sequence of Streptomyces aurantiacus, Which Produces Setomimycin.</title>
        <authorList>
            <person name="Gruening B.A."/>
            <person name="Praeg A."/>
            <person name="Erxleben A."/>
            <person name="Guenther S."/>
            <person name="Mueller M."/>
        </authorList>
    </citation>
    <scope>NUCLEOTIDE SEQUENCE [LARGE SCALE GENOMIC DNA]</scope>
    <source>
        <strain evidence="2 3">JA 4570</strain>
    </source>
</reference>
<dbReference type="Proteomes" id="UP000014629">
    <property type="component" value="Unassembled WGS sequence"/>
</dbReference>
<evidence type="ECO:0000313" key="2">
    <source>
        <dbReference type="EMBL" id="EPH40614.1"/>
    </source>
</evidence>
<feature type="transmembrane region" description="Helical" evidence="1">
    <location>
        <begin position="40"/>
        <end position="62"/>
    </location>
</feature>
<dbReference type="PATRIC" id="fig|1286094.4.peg.6236"/>
<comment type="caution">
    <text evidence="2">The sequence shown here is derived from an EMBL/GenBank/DDBJ whole genome shotgun (WGS) entry which is preliminary data.</text>
</comment>
<evidence type="ECO:0000256" key="1">
    <source>
        <dbReference type="SAM" id="Phobius"/>
    </source>
</evidence>
<keyword evidence="3" id="KW-1185">Reference proteome</keyword>
<sequence length="93" mass="10108">MNSIVSKFDLSDLTEPTDLTDLTGSMATHLPPRSSRRTTAFAVGGVLTGALLALAACAVKVANANHLVHERRCGDVRISRALERLRDVLPRRR</sequence>
<keyword evidence="1" id="KW-1133">Transmembrane helix</keyword>
<name>S3ZDD1_9ACTN</name>
<dbReference type="EMBL" id="AOPZ01000380">
    <property type="protein sequence ID" value="EPH40614.1"/>
    <property type="molecule type" value="Genomic_DNA"/>
</dbReference>
<proteinExistence type="predicted"/>
<keyword evidence="1" id="KW-0812">Transmembrane</keyword>
<organism evidence="2 3">
    <name type="scientific">Streptomyces aurantiacus JA 4570</name>
    <dbReference type="NCBI Taxonomy" id="1286094"/>
    <lineage>
        <taxon>Bacteria</taxon>
        <taxon>Bacillati</taxon>
        <taxon>Actinomycetota</taxon>
        <taxon>Actinomycetes</taxon>
        <taxon>Kitasatosporales</taxon>
        <taxon>Streptomycetaceae</taxon>
        <taxon>Streptomyces</taxon>
        <taxon>Streptomyces aurantiacus group</taxon>
    </lineage>
</organism>
<accession>S3ZDD1</accession>
<protein>
    <submittedName>
        <fullName evidence="2">Uncharacterized protein</fullName>
    </submittedName>
</protein>
<gene>
    <name evidence="2" type="ORF">STRAU_6311</name>
</gene>
<dbReference type="AlphaFoldDB" id="S3ZDD1"/>